<evidence type="ECO:0000256" key="3">
    <source>
        <dbReference type="ARBA" id="ARBA00023002"/>
    </source>
</evidence>
<dbReference type="PANTHER" id="PTHR11709">
    <property type="entry name" value="MULTI-COPPER OXIDASE"/>
    <property type="match status" value="1"/>
</dbReference>
<evidence type="ECO:0000256" key="2">
    <source>
        <dbReference type="ARBA" id="ARBA00022723"/>
    </source>
</evidence>
<reference evidence="7 8" key="1">
    <citation type="submission" date="2018-10" db="EMBL/GenBank/DDBJ databases">
        <title>Genomic Encyclopedia of Type Strains, Phase IV (KMG-IV): sequencing the most valuable type-strain genomes for metagenomic binning, comparative biology and taxonomic classification.</title>
        <authorList>
            <person name="Goeker M."/>
        </authorList>
    </citation>
    <scope>NUCLEOTIDE SEQUENCE [LARGE SCALE GENOMIC DNA]</scope>
    <source>
        <strain evidence="7 8">DSM 3303</strain>
    </source>
</reference>
<gene>
    <name evidence="7" type="ORF">C8E02_2019</name>
</gene>
<dbReference type="GO" id="GO:0030288">
    <property type="term" value="C:outer membrane-bounded periplasmic space"/>
    <property type="evidence" value="ECO:0007669"/>
    <property type="project" value="TreeGrafter"/>
</dbReference>
<keyword evidence="2" id="KW-0479">Metal-binding</keyword>
<evidence type="ECO:0000259" key="6">
    <source>
        <dbReference type="Pfam" id="PF07732"/>
    </source>
</evidence>
<dbReference type="Pfam" id="PF07731">
    <property type="entry name" value="Cu-oxidase_2"/>
    <property type="match status" value="1"/>
</dbReference>
<comment type="caution">
    <text evidence="7">The sequence shown here is derived from an EMBL/GenBank/DDBJ whole genome shotgun (WGS) entry which is preliminary data.</text>
</comment>
<dbReference type="PROSITE" id="PS00080">
    <property type="entry name" value="MULTICOPPER_OXIDASE2"/>
    <property type="match status" value="1"/>
</dbReference>
<dbReference type="InterPro" id="IPR008972">
    <property type="entry name" value="Cupredoxin"/>
</dbReference>
<evidence type="ECO:0000313" key="7">
    <source>
        <dbReference type="EMBL" id="RKQ59042.1"/>
    </source>
</evidence>
<evidence type="ECO:0000259" key="4">
    <source>
        <dbReference type="Pfam" id="PF00394"/>
    </source>
</evidence>
<dbReference type="InterPro" id="IPR045087">
    <property type="entry name" value="Cu-oxidase_fam"/>
</dbReference>
<dbReference type="InterPro" id="IPR011707">
    <property type="entry name" value="Cu-oxidase-like_N"/>
</dbReference>
<dbReference type="SUPFAM" id="SSF49503">
    <property type="entry name" value="Cupredoxins"/>
    <property type="match status" value="3"/>
</dbReference>
<evidence type="ECO:0000256" key="1">
    <source>
        <dbReference type="ARBA" id="ARBA00004459"/>
    </source>
</evidence>
<evidence type="ECO:0000313" key="8">
    <source>
        <dbReference type="Proteomes" id="UP000279384"/>
    </source>
</evidence>
<dbReference type="Gene3D" id="2.60.40.420">
    <property type="entry name" value="Cupredoxins - blue copper proteins"/>
    <property type="match status" value="3"/>
</dbReference>
<evidence type="ECO:0000259" key="5">
    <source>
        <dbReference type="Pfam" id="PF07731"/>
    </source>
</evidence>
<name>A0A495BDK2_VOGIN</name>
<dbReference type="InterPro" id="IPR011706">
    <property type="entry name" value="Cu-oxidase_C"/>
</dbReference>
<accession>A0A495BDK2</accession>
<dbReference type="GO" id="GO:0016491">
    <property type="term" value="F:oxidoreductase activity"/>
    <property type="evidence" value="ECO:0007669"/>
    <property type="project" value="UniProtKB-KW"/>
</dbReference>
<dbReference type="GO" id="GO:0005507">
    <property type="term" value="F:copper ion binding"/>
    <property type="evidence" value="ECO:0007669"/>
    <property type="project" value="InterPro"/>
</dbReference>
<organism evidence="7 8">
    <name type="scientific">Vogesella indigofera</name>
    <name type="common">Pseudomonas indigofera</name>
    <dbReference type="NCBI Taxonomy" id="45465"/>
    <lineage>
        <taxon>Bacteria</taxon>
        <taxon>Pseudomonadati</taxon>
        <taxon>Pseudomonadota</taxon>
        <taxon>Betaproteobacteria</taxon>
        <taxon>Neisseriales</taxon>
        <taxon>Chromobacteriaceae</taxon>
        <taxon>Vogesella</taxon>
    </lineage>
</organism>
<dbReference type="RefSeq" id="WP_120810665.1">
    <property type="nucleotide sequence ID" value="NZ_RBID01000014.1"/>
</dbReference>
<protein>
    <submittedName>
        <fullName evidence="7">Bilirubin oxidase</fullName>
    </submittedName>
</protein>
<feature type="domain" description="Plastocyanin-like" evidence="6">
    <location>
        <begin position="98"/>
        <end position="203"/>
    </location>
</feature>
<dbReference type="EMBL" id="RBID01000014">
    <property type="protein sequence ID" value="RKQ59042.1"/>
    <property type="molecule type" value="Genomic_DNA"/>
</dbReference>
<dbReference type="CDD" id="cd13881">
    <property type="entry name" value="CuRO_2_McoC_like"/>
    <property type="match status" value="1"/>
</dbReference>
<dbReference type="AlphaFoldDB" id="A0A495BDK2"/>
<dbReference type="InterPro" id="IPR001117">
    <property type="entry name" value="Cu-oxidase_2nd"/>
</dbReference>
<dbReference type="Pfam" id="PF07732">
    <property type="entry name" value="Cu-oxidase_3"/>
    <property type="match status" value="1"/>
</dbReference>
<keyword evidence="3" id="KW-0560">Oxidoreductase</keyword>
<proteinExistence type="predicted"/>
<dbReference type="PANTHER" id="PTHR11709:SF2">
    <property type="entry name" value="MULTICOPPER OXIDASE LPR1"/>
    <property type="match status" value="1"/>
</dbReference>
<comment type="subcellular location">
    <subcellularLocation>
        <location evidence="1">Cell outer membrane</location>
        <topology evidence="1">Lipid-anchor</topology>
    </subcellularLocation>
</comment>
<feature type="domain" description="Plastocyanin-like" evidence="4">
    <location>
        <begin position="232"/>
        <end position="316"/>
    </location>
</feature>
<dbReference type="Proteomes" id="UP000279384">
    <property type="component" value="Unassembled WGS sequence"/>
</dbReference>
<feature type="domain" description="Plastocyanin-like" evidence="5">
    <location>
        <begin position="389"/>
        <end position="498"/>
    </location>
</feature>
<dbReference type="Pfam" id="PF00394">
    <property type="entry name" value="Cu-oxidase"/>
    <property type="match status" value="1"/>
</dbReference>
<sequence length="503" mass="55461">MERRFFLQAGSVLAGLPFVSRGAWADSSVPDHAAVDHAAMGHSMAPAATARSGSGPSLPRGEPLPALQPLANQAAAAGQFSGRLRAAPVSVGLWGDQRRTAFWAYNDSVPGPLLELWEGDEVELAFDNRLPQPTTIHWHGMPVPPAQDGNPHDPVPPGGSRRYRFRLPDDCAGSYWYHPHPHGHTAEQAYRGLAGAVIIRSKRDPLRHLPEKHLLLSDLKLDDNGQIAANDMADLHDGREGQFLLINGAWQPQIALARGERQRWRIWNASSSRIIKLALPAHELQLVGSDGGLLAAPRDIDSLLLSPGERAEVVVTGRFHAGKPAGLISQPYVRGKRMHAEQTQDETLASVVEHGMRPTLALPATLRDIAPLGTPGHRRRIVLSENMADARAPFLINGRSYDMHRIDGTGEVGRIEEWEVVADAHMDHPFHLHGTQFQVLARSVDGIWEDEPFLAWRDVVNVPAGEMVRLRFVQALPGLRMYHCHILEHEDQGMMAQIDFLPR</sequence>
<dbReference type="InterPro" id="IPR002355">
    <property type="entry name" value="Cu_oxidase_Cu_BS"/>
</dbReference>
<dbReference type="GO" id="GO:0009279">
    <property type="term" value="C:cell outer membrane"/>
    <property type="evidence" value="ECO:0007669"/>
    <property type="project" value="UniProtKB-SubCell"/>
</dbReference>